<accession>A0ACB8BMM8</accession>
<organism evidence="1 2">
    <name type="scientific">Leucogyrophana mollusca</name>
    <dbReference type="NCBI Taxonomy" id="85980"/>
    <lineage>
        <taxon>Eukaryota</taxon>
        <taxon>Fungi</taxon>
        <taxon>Dikarya</taxon>
        <taxon>Basidiomycota</taxon>
        <taxon>Agaricomycotina</taxon>
        <taxon>Agaricomycetes</taxon>
        <taxon>Agaricomycetidae</taxon>
        <taxon>Boletales</taxon>
        <taxon>Boletales incertae sedis</taxon>
        <taxon>Leucogyrophana</taxon>
    </lineage>
</organism>
<name>A0ACB8BMM8_9AGAM</name>
<sequence>MSTLSLNSSLDRFSLENPVNSFGGRRNRLIHLDRDDSQFVEVQRLFNKGWRHRKKDRPHVQAVFKVLWPQSVLEPYLTYRSQVQSLIQARDRSGNEKLLFHGTNRACLIGEKPNNVILCSLRECYLCSILRSSFDVNKCGAKNTFKRFGHGIYTTACSSKADDYSYNASEDARFHVMMVSRVVVGKPYRRYRNAPDLVKPPPGYHSVAGETGWDLNYEETVCYGNDAIRPAYMVVYGTDPPIAINFKAFVSTIFKTPLAS</sequence>
<dbReference type="EMBL" id="MU266394">
    <property type="protein sequence ID" value="KAH7925823.1"/>
    <property type="molecule type" value="Genomic_DNA"/>
</dbReference>
<evidence type="ECO:0000313" key="1">
    <source>
        <dbReference type="EMBL" id="KAH7925823.1"/>
    </source>
</evidence>
<proteinExistence type="predicted"/>
<dbReference type="Proteomes" id="UP000790709">
    <property type="component" value="Unassembled WGS sequence"/>
</dbReference>
<reference evidence="1" key="1">
    <citation type="journal article" date="2021" name="New Phytol.">
        <title>Evolutionary innovations through gain and loss of genes in the ectomycorrhizal Boletales.</title>
        <authorList>
            <person name="Wu G."/>
            <person name="Miyauchi S."/>
            <person name="Morin E."/>
            <person name="Kuo A."/>
            <person name="Drula E."/>
            <person name="Varga T."/>
            <person name="Kohler A."/>
            <person name="Feng B."/>
            <person name="Cao Y."/>
            <person name="Lipzen A."/>
            <person name="Daum C."/>
            <person name="Hundley H."/>
            <person name="Pangilinan J."/>
            <person name="Johnson J."/>
            <person name="Barry K."/>
            <person name="LaButti K."/>
            <person name="Ng V."/>
            <person name="Ahrendt S."/>
            <person name="Min B."/>
            <person name="Choi I.G."/>
            <person name="Park H."/>
            <person name="Plett J.M."/>
            <person name="Magnuson J."/>
            <person name="Spatafora J.W."/>
            <person name="Nagy L.G."/>
            <person name="Henrissat B."/>
            <person name="Grigoriev I.V."/>
            <person name="Yang Z.L."/>
            <person name="Xu J."/>
            <person name="Martin F.M."/>
        </authorList>
    </citation>
    <scope>NUCLEOTIDE SEQUENCE</scope>
    <source>
        <strain evidence="1">KUC20120723A-06</strain>
    </source>
</reference>
<keyword evidence="2" id="KW-1185">Reference proteome</keyword>
<evidence type="ECO:0000313" key="2">
    <source>
        <dbReference type="Proteomes" id="UP000790709"/>
    </source>
</evidence>
<protein>
    <submittedName>
        <fullName evidence="1">ADP-ribosylation</fullName>
    </submittedName>
</protein>
<gene>
    <name evidence="1" type="ORF">BV22DRAFT_1159340</name>
</gene>
<comment type="caution">
    <text evidence="1">The sequence shown here is derived from an EMBL/GenBank/DDBJ whole genome shotgun (WGS) entry which is preliminary data.</text>
</comment>